<dbReference type="Proteomes" id="UP001153678">
    <property type="component" value="Unassembled WGS sequence"/>
</dbReference>
<organism evidence="1 2">
    <name type="scientific">Funneliformis geosporum</name>
    <dbReference type="NCBI Taxonomy" id="1117311"/>
    <lineage>
        <taxon>Eukaryota</taxon>
        <taxon>Fungi</taxon>
        <taxon>Fungi incertae sedis</taxon>
        <taxon>Mucoromycota</taxon>
        <taxon>Glomeromycotina</taxon>
        <taxon>Glomeromycetes</taxon>
        <taxon>Glomerales</taxon>
        <taxon>Glomeraceae</taxon>
        <taxon>Funneliformis</taxon>
    </lineage>
</organism>
<reference evidence="1" key="1">
    <citation type="submission" date="2022-08" db="EMBL/GenBank/DDBJ databases">
        <authorList>
            <person name="Kallberg Y."/>
            <person name="Tangrot J."/>
            <person name="Rosling A."/>
        </authorList>
    </citation>
    <scope>NUCLEOTIDE SEQUENCE</scope>
    <source>
        <strain evidence="1">Wild A</strain>
    </source>
</reference>
<comment type="caution">
    <text evidence="1">The sequence shown here is derived from an EMBL/GenBank/DDBJ whole genome shotgun (WGS) entry which is preliminary data.</text>
</comment>
<evidence type="ECO:0000313" key="1">
    <source>
        <dbReference type="EMBL" id="CAI2168915.1"/>
    </source>
</evidence>
<sequence length="93" mass="10492">EDYDIGLAIAILQGLRERTIPDTPEDYVIIYTGCWDNEPDNRPSMSQVVDKLNAIITITSIKENSLTNKYEPNLQHSNNIDADSVLKCEPQGR</sequence>
<evidence type="ECO:0000313" key="2">
    <source>
        <dbReference type="Proteomes" id="UP001153678"/>
    </source>
</evidence>
<name>A0A9W4SGL6_9GLOM</name>
<accession>A0A9W4SGL6</accession>
<gene>
    <name evidence="1" type="ORF">FWILDA_LOCUS3820</name>
</gene>
<proteinExistence type="predicted"/>
<protein>
    <submittedName>
        <fullName evidence="1">11418_t:CDS:1</fullName>
    </submittedName>
</protein>
<dbReference type="EMBL" id="CAMKVN010000532">
    <property type="protein sequence ID" value="CAI2168915.1"/>
    <property type="molecule type" value="Genomic_DNA"/>
</dbReference>
<dbReference type="InterPro" id="IPR011009">
    <property type="entry name" value="Kinase-like_dom_sf"/>
</dbReference>
<dbReference type="OrthoDB" id="10261027at2759"/>
<dbReference type="AlphaFoldDB" id="A0A9W4SGL6"/>
<dbReference type="SUPFAM" id="SSF56112">
    <property type="entry name" value="Protein kinase-like (PK-like)"/>
    <property type="match status" value="1"/>
</dbReference>
<feature type="non-terminal residue" evidence="1">
    <location>
        <position position="1"/>
    </location>
</feature>
<dbReference type="Gene3D" id="1.10.510.10">
    <property type="entry name" value="Transferase(Phosphotransferase) domain 1"/>
    <property type="match status" value="1"/>
</dbReference>
<keyword evidence="2" id="KW-1185">Reference proteome</keyword>